<reference evidence="5" key="1">
    <citation type="submission" date="2020-12" db="EMBL/GenBank/DDBJ databases">
        <title>Generalized mutagenesis with transposon Tn5. A laboratory procedure for the identification of genes responsible for a bacterial phenotype and its regulation, illustrated with phenazine production in Pseudomonas chlororaphis.</title>
        <authorList>
            <person name="Muzio F."/>
            <person name="Sobrero P."/>
            <person name="Agaras B."/>
            <person name="Valverde C."/>
        </authorList>
    </citation>
    <scope>NUCLEOTIDE SEQUENCE</scope>
    <source>
        <strain evidence="5">SMMP3</strain>
    </source>
</reference>
<dbReference type="InterPro" id="IPR001789">
    <property type="entry name" value="Sig_transdc_resp-reg_receiver"/>
</dbReference>
<accession>A0AAJ0ZKC0</accession>
<dbReference type="Pfam" id="PF00072">
    <property type="entry name" value="Response_reg"/>
    <property type="match status" value="1"/>
</dbReference>
<dbReference type="InterPro" id="IPR058245">
    <property type="entry name" value="NreC/VraR/RcsB-like_REC"/>
</dbReference>
<dbReference type="PROSITE" id="PS50110">
    <property type="entry name" value="RESPONSE_REGULATORY"/>
    <property type="match status" value="1"/>
</dbReference>
<evidence type="ECO:0000256" key="2">
    <source>
        <dbReference type="PROSITE-ProRule" id="PRU00169"/>
    </source>
</evidence>
<evidence type="ECO:0000259" key="4">
    <source>
        <dbReference type="PROSITE" id="PS50110"/>
    </source>
</evidence>
<name>A0AAJ0ZKC0_9PSED</name>
<dbReference type="AlphaFoldDB" id="A0AAJ0ZKC0"/>
<evidence type="ECO:0000259" key="3">
    <source>
        <dbReference type="PROSITE" id="PS50043"/>
    </source>
</evidence>
<evidence type="ECO:0000256" key="1">
    <source>
        <dbReference type="ARBA" id="ARBA00022553"/>
    </source>
</evidence>
<dbReference type="Pfam" id="PF00196">
    <property type="entry name" value="GerE"/>
    <property type="match status" value="1"/>
</dbReference>
<evidence type="ECO:0000313" key="6">
    <source>
        <dbReference type="Proteomes" id="UP000787568"/>
    </source>
</evidence>
<dbReference type="RefSeq" id="WP_216310858.1">
    <property type="nucleotide sequence ID" value="NZ_JAEEFW010000005.1"/>
</dbReference>
<dbReference type="PANTHER" id="PTHR45566:SF1">
    <property type="entry name" value="HTH-TYPE TRANSCRIPTIONAL REGULATOR YHJB-RELATED"/>
    <property type="match status" value="1"/>
</dbReference>
<dbReference type="GO" id="GO:0006355">
    <property type="term" value="P:regulation of DNA-templated transcription"/>
    <property type="evidence" value="ECO:0007669"/>
    <property type="project" value="InterPro"/>
</dbReference>
<dbReference type="InterPro" id="IPR051015">
    <property type="entry name" value="EvgA-like"/>
</dbReference>
<dbReference type="PROSITE" id="PS00622">
    <property type="entry name" value="HTH_LUXR_1"/>
    <property type="match status" value="1"/>
</dbReference>
<dbReference type="CDD" id="cd17535">
    <property type="entry name" value="REC_NarL-like"/>
    <property type="match status" value="1"/>
</dbReference>
<comment type="caution">
    <text evidence="5">The sequence shown here is derived from an EMBL/GenBank/DDBJ whole genome shotgun (WGS) entry which is preliminary data.</text>
</comment>
<dbReference type="PROSITE" id="PS50043">
    <property type="entry name" value="HTH_LUXR_2"/>
    <property type="match status" value="1"/>
</dbReference>
<keyword evidence="1 2" id="KW-0597">Phosphoprotein</keyword>
<dbReference type="EMBL" id="JAEEFW010000005">
    <property type="protein sequence ID" value="MBU4634019.1"/>
    <property type="molecule type" value="Genomic_DNA"/>
</dbReference>
<sequence>MKWSVVFPLRIAVLDDHSLIQLALKLRLSREADFKVVGVYSNSQSLLAELPGLEVDLLILDYALGDNELDGLNLLRMIRRRYPELLILISSSAEKPSVVNLTLNAGASGFFGKSEEVERLIEAVRKVAAGEVYISPLLAYELGRTPNDARESVTDDGLRGGEVLLADPVLSPKEQEVLRCCLEGMSVSQIAHKFSRSMKTISGQKQSAFRKLGVRTDAELFKLEQSLKSL</sequence>
<dbReference type="CDD" id="cd06170">
    <property type="entry name" value="LuxR_C_like"/>
    <property type="match status" value="1"/>
</dbReference>
<protein>
    <submittedName>
        <fullName evidence="5">Response regulator transcription factor</fullName>
    </submittedName>
</protein>
<feature type="modified residue" description="4-aspartylphosphate" evidence="2">
    <location>
        <position position="61"/>
    </location>
</feature>
<feature type="domain" description="HTH luxR-type" evidence="3">
    <location>
        <begin position="163"/>
        <end position="228"/>
    </location>
</feature>
<dbReference type="SMART" id="SM00421">
    <property type="entry name" value="HTH_LUXR"/>
    <property type="match status" value="1"/>
</dbReference>
<dbReference type="PANTHER" id="PTHR45566">
    <property type="entry name" value="HTH-TYPE TRANSCRIPTIONAL REGULATOR YHJB-RELATED"/>
    <property type="match status" value="1"/>
</dbReference>
<evidence type="ECO:0000313" key="5">
    <source>
        <dbReference type="EMBL" id="MBU4634019.1"/>
    </source>
</evidence>
<feature type="domain" description="Response regulatory" evidence="4">
    <location>
        <begin position="10"/>
        <end position="128"/>
    </location>
</feature>
<dbReference type="Proteomes" id="UP000787568">
    <property type="component" value="Unassembled WGS sequence"/>
</dbReference>
<organism evidence="5 6">
    <name type="scientific">Pseudomonas chlororaphis subsp. aurantiaca</name>
    <dbReference type="NCBI Taxonomy" id="86192"/>
    <lineage>
        <taxon>Bacteria</taxon>
        <taxon>Pseudomonadati</taxon>
        <taxon>Pseudomonadota</taxon>
        <taxon>Gammaproteobacteria</taxon>
        <taxon>Pseudomonadales</taxon>
        <taxon>Pseudomonadaceae</taxon>
        <taxon>Pseudomonas</taxon>
    </lineage>
</organism>
<dbReference type="GO" id="GO:0000160">
    <property type="term" value="P:phosphorelay signal transduction system"/>
    <property type="evidence" value="ECO:0007669"/>
    <property type="project" value="InterPro"/>
</dbReference>
<proteinExistence type="predicted"/>
<gene>
    <name evidence="5" type="ORF">I8747_14550</name>
</gene>
<dbReference type="InterPro" id="IPR000792">
    <property type="entry name" value="Tscrpt_reg_LuxR_C"/>
</dbReference>
<dbReference type="SMART" id="SM00448">
    <property type="entry name" value="REC"/>
    <property type="match status" value="1"/>
</dbReference>